<proteinExistence type="predicted"/>
<dbReference type="RefSeq" id="WP_345530845.1">
    <property type="nucleotide sequence ID" value="NZ_BAABLD010000001.1"/>
</dbReference>
<comment type="subcellular location">
    <subcellularLocation>
        <location evidence="1">Cell membrane</location>
        <topology evidence="1">Multi-pass membrane protein</topology>
    </subcellularLocation>
</comment>
<feature type="transmembrane region" description="Helical" evidence="6">
    <location>
        <begin position="48"/>
        <end position="64"/>
    </location>
</feature>
<dbReference type="Gene3D" id="1.20.950.20">
    <property type="entry name" value="Transmembrane di-heme cytochromes, Chain C"/>
    <property type="match status" value="1"/>
</dbReference>
<evidence type="ECO:0000256" key="3">
    <source>
        <dbReference type="ARBA" id="ARBA00022692"/>
    </source>
</evidence>
<reference evidence="9" key="1">
    <citation type="journal article" date="2019" name="Int. J. Syst. Evol. Microbiol.">
        <title>The Global Catalogue of Microorganisms (GCM) 10K type strain sequencing project: providing services to taxonomists for standard genome sequencing and annotation.</title>
        <authorList>
            <consortium name="The Broad Institute Genomics Platform"/>
            <consortium name="The Broad Institute Genome Sequencing Center for Infectious Disease"/>
            <person name="Wu L."/>
            <person name="Ma J."/>
        </authorList>
    </citation>
    <scope>NUCLEOTIDE SEQUENCE [LARGE SCALE GENOMIC DNA]</scope>
    <source>
        <strain evidence="9">JCM 18715</strain>
    </source>
</reference>
<keyword evidence="5 6" id="KW-0472">Membrane</keyword>
<feature type="transmembrane region" description="Helical" evidence="6">
    <location>
        <begin position="20"/>
        <end position="36"/>
    </location>
</feature>
<evidence type="ECO:0000256" key="1">
    <source>
        <dbReference type="ARBA" id="ARBA00004651"/>
    </source>
</evidence>
<dbReference type="InterPro" id="IPR011577">
    <property type="entry name" value="Cyt_b561_bac/Ni-Hgenase"/>
</dbReference>
<feature type="transmembrane region" description="Helical" evidence="6">
    <location>
        <begin position="202"/>
        <end position="220"/>
    </location>
</feature>
<dbReference type="Proteomes" id="UP001500547">
    <property type="component" value="Unassembled WGS sequence"/>
</dbReference>
<evidence type="ECO:0000256" key="5">
    <source>
        <dbReference type="ARBA" id="ARBA00023136"/>
    </source>
</evidence>
<dbReference type="PANTHER" id="PTHR30485">
    <property type="entry name" value="NI/FE-HYDROGENASE 1 B-TYPE CYTOCHROME SUBUNIT"/>
    <property type="match status" value="1"/>
</dbReference>
<organism evidence="8 9">
    <name type="scientific">Viridibacterium curvum</name>
    <dbReference type="NCBI Taxonomy" id="1101404"/>
    <lineage>
        <taxon>Bacteria</taxon>
        <taxon>Pseudomonadati</taxon>
        <taxon>Pseudomonadota</taxon>
        <taxon>Betaproteobacteria</taxon>
        <taxon>Rhodocyclales</taxon>
        <taxon>Rhodocyclaceae</taxon>
        <taxon>Viridibacterium</taxon>
    </lineage>
</organism>
<protein>
    <submittedName>
        <fullName evidence="8">Cytochrome b/b6 domain-containing protein</fullName>
    </submittedName>
</protein>
<keyword evidence="2" id="KW-1003">Cell membrane</keyword>
<gene>
    <name evidence="8" type="ORF">GCM10025770_00870</name>
</gene>
<keyword evidence="3 6" id="KW-0812">Transmembrane</keyword>
<evidence type="ECO:0000259" key="7">
    <source>
        <dbReference type="Pfam" id="PF01292"/>
    </source>
</evidence>
<feature type="transmembrane region" description="Helical" evidence="6">
    <location>
        <begin position="150"/>
        <end position="172"/>
    </location>
</feature>
<evidence type="ECO:0000256" key="6">
    <source>
        <dbReference type="SAM" id="Phobius"/>
    </source>
</evidence>
<evidence type="ECO:0000313" key="9">
    <source>
        <dbReference type="Proteomes" id="UP001500547"/>
    </source>
</evidence>
<dbReference type="InterPro" id="IPR016174">
    <property type="entry name" value="Di-haem_cyt_TM"/>
</dbReference>
<feature type="transmembrane region" description="Helical" evidence="6">
    <location>
        <begin position="99"/>
        <end position="120"/>
    </location>
</feature>
<keyword evidence="9" id="KW-1185">Reference proteome</keyword>
<dbReference type="PANTHER" id="PTHR30485:SF2">
    <property type="entry name" value="BLL0597 PROTEIN"/>
    <property type="match status" value="1"/>
</dbReference>
<feature type="domain" description="Cytochrome b561 bacterial/Ni-hydrogenase" evidence="7">
    <location>
        <begin position="13"/>
        <end position="184"/>
    </location>
</feature>
<evidence type="ECO:0000256" key="2">
    <source>
        <dbReference type="ARBA" id="ARBA00022475"/>
    </source>
</evidence>
<accession>A0ABP9QBT0</accession>
<evidence type="ECO:0000256" key="4">
    <source>
        <dbReference type="ARBA" id="ARBA00022989"/>
    </source>
</evidence>
<dbReference type="Pfam" id="PF01292">
    <property type="entry name" value="Ni_hydr_CYTB"/>
    <property type="match status" value="1"/>
</dbReference>
<comment type="caution">
    <text evidence="8">The sequence shown here is derived from an EMBL/GenBank/DDBJ whole genome shotgun (WGS) entry which is preliminary data.</text>
</comment>
<keyword evidence="4 6" id="KW-1133">Transmembrane helix</keyword>
<sequence length="223" mass="24474">MEDKSVPTRRVRVWDLPLRFFHWLLLAAVATAFYAIKTDNIELHAKAGYCVLALLIFRIIWGFIGGSNARFLNFIKGPGAILAYLRGKTDPNATGHNPLGALSVLGLLGVLLVQSITGLFNHSDDYFFDGPLYNKIGSELFGQLNEVHEILEVVILALIGLHIAAILFYRFVKRDNLVKPMITGSKDVPADATTPDATGGRWWLGLIALAVGLGVIWYITAGL</sequence>
<dbReference type="EMBL" id="BAABLD010000001">
    <property type="protein sequence ID" value="GAA5157529.1"/>
    <property type="molecule type" value="Genomic_DNA"/>
</dbReference>
<name>A0ABP9QBT0_9RHOO</name>
<dbReference type="SUPFAM" id="SSF81342">
    <property type="entry name" value="Transmembrane di-heme cytochromes"/>
    <property type="match status" value="1"/>
</dbReference>
<dbReference type="InterPro" id="IPR051542">
    <property type="entry name" value="Hydrogenase_cytochrome"/>
</dbReference>
<evidence type="ECO:0000313" key="8">
    <source>
        <dbReference type="EMBL" id="GAA5157529.1"/>
    </source>
</evidence>